<accession>A0AAV6TET7</accession>
<gene>
    <name evidence="2" type="ORF">JTE90_026889</name>
</gene>
<sequence length="111" mass="12770">MVRKSNGEYRVCGDFRKLNSITEPDRYPIRHIHDFALELEGTIRPYVPKLFSLSSIFSAAQLCPSRSESVHQAAARAFVWKEMGRDIAEWCKACLECQKNKIHRHTKSAFG</sequence>
<dbReference type="Gene3D" id="3.10.10.10">
    <property type="entry name" value="HIV Type 1 Reverse Transcriptase, subunit A, domain 1"/>
    <property type="match status" value="1"/>
</dbReference>
<dbReference type="SUPFAM" id="SSF56672">
    <property type="entry name" value="DNA/RNA polymerases"/>
    <property type="match status" value="1"/>
</dbReference>
<dbReference type="AlphaFoldDB" id="A0AAV6TET7"/>
<protein>
    <recommendedName>
        <fullName evidence="1">Integrase zinc-binding domain-containing protein</fullName>
    </recommendedName>
</protein>
<proteinExistence type="predicted"/>
<evidence type="ECO:0000313" key="3">
    <source>
        <dbReference type="Proteomes" id="UP000827092"/>
    </source>
</evidence>
<organism evidence="2 3">
    <name type="scientific">Oedothorax gibbosus</name>
    <dbReference type="NCBI Taxonomy" id="931172"/>
    <lineage>
        <taxon>Eukaryota</taxon>
        <taxon>Metazoa</taxon>
        <taxon>Ecdysozoa</taxon>
        <taxon>Arthropoda</taxon>
        <taxon>Chelicerata</taxon>
        <taxon>Arachnida</taxon>
        <taxon>Araneae</taxon>
        <taxon>Araneomorphae</taxon>
        <taxon>Entelegynae</taxon>
        <taxon>Araneoidea</taxon>
        <taxon>Linyphiidae</taxon>
        <taxon>Erigoninae</taxon>
        <taxon>Oedothorax</taxon>
    </lineage>
</organism>
<dbReference type="Pfam" id="PF17921">
    <property type="entry name" value="Integrase_H2C2"/>
    <property type="match status" value="1"/>
</dbReference>
<comment type="caution">
    <text evidence="2">The sequence shown here is derived from an EMBL/GenBank/DDBJ whole genome shotgun (WGS) entry which is preliminary data.</text>
</comment>
<feature type="domain" description="Integrase zinc-binding" evidence="1">
    <location>
        <begin position="70"/>
        <end position="102"/>
    </location>
</feature>
<name>A0AAV6TET7_9ARAC</name>
<dbReference type="InterPro" id="IPR043502">
    <property type="entry name" value="DNA/RNA_pol_sf"/>
</dbReference>
<keyword evidence="3" id="KW-1185">Reference proteome</keyword>
<dbReference type="Proteomes" id="UP000827092">
    <property type="component" value="Unassembled WGS sequence"/>
</dbReference>
<dbReference type="EMBL" id="JAFNEN010005639">
    <property type="protein sequence ID" value="KAG8169253.1"/>
    <property type="molecule type" value="Genomic_DNA"/>
</dbReference>
<reference evidence="2 3" key="1">
    <citation type="journal article" date="2022" name="Nat. Ecol. Evol.">
        <title>A masculinizing supergene underlies an exaggerated male reproductive morph in a spider.</title>
        <authorList>
            <person name="Hendrickx F."/>
            <person name="De Corte Z."/>
            <person name="Sonet G."/>
            <person name="Van Belleghem S.M."/>
            <person name="Kostlbacher S."/>
            <person name="Vangestel C."/>
        </authorList>
    </citation>
    <scope>NUCLEOTIDE SEQUENCE [LARGE SCALE GENOMIC DNA]</scope>
    <source>
        <strain evidence="2">W744_W776</strain>
    </source>
</reference>
<dbReference type="GO" id="GO:0071897">
    <property type="term" value="P:DNA biosynthetic process"/>
    <property type="evidence" value="ECO:0007669"/>
    <property type="project" value="UniProtKB-ARBA"/>
</dbReference>
<evidence type="ECO:0000259" key="1">
    <source>
        <dbReference type="Pfam" id="PF17921"/>
    </source>
</evidence>
<dbReference type="InterPro" id="IPR041588">
    <property type="entry name" value="Integrase_H2C2"/>
</dbReference>
<evidence type="ECO:0000313" key="2">
    <source>
        <dbReference type="EMBL" id="KAG8169253.1"/>
    </source>
</evidence>